<dbReference type="EMBL" id="CP162607">
    <property type="protein sequence ID" value="XDK38269.1"/>
    <property type="molecule type" value="Genomic_DNA"/>
</dbReference>
<name>A0AB39I622_9PSED</name>
<organism evidence="1">
    <name type="scientific">Pseudomonas sp. Hg7Tf</name>
    <dbReference type="NCBI Taxonomy" id="3236988"/>
    <lineage>
        <taxon>Bacteria</taxon>
        <taxon>Pseudomonadati</taxon>
        <taxon>Pseudomonadota</taxon>
        <taxon>Gammaproteobacteria</taxon>
        <taxon>Pseudomonadales</taxon>
        <taxon>Pseudomonadaceae</taxon>
        <taxon>Pseudomonas</taxon>
    </lineage>
</organism>
<protein>
    <recommendedName>
        <fullName evidence="2">HIRAN domain-containing protein</fullName>
    </recommendedName>
</protein>
<sequence length="125" mass="14421">MDSQYWVVGAMFGGHEDQLATFLRRGYWYCWDPKENKEIPQAAQNLFPKMKAGDRIAVKKMLGTGSRNIAIRAIGVITEVELNEWRVYVRWLVDDLQREVPIKGCMGSIHGPFEPSDWRDSVFSI</sequence>
<evidence type="ECO:0000313" key="1">
    <source>
        <dbReference type="EMBL" id="XDK38269.1"/>
    </source>
</evidence>
<accession>A0AB39I622</accession>
<proteinExistence type="predicted"/>
<dbReference type="AlphaFoldDB" id="A0AB39I622"/>
<gene>
    <name evidence="1" type="ORF">AB4Y39_06285</name>
</gene>
<reference evidence="1" key="1">
    <citation type="submission" date="2024-07" db="EMBL/GenBank/DDBJ databases">
        <title>Identification and characteristics of a novel species of coltsfoot's symbiotic bacteria.</title>
        <authorList>
            <person name="Juszczyk A."/>
            <person name="Jasielczuk I."/>
            <person name="Gurgul A."/>
            <person name="Rogala M."/>
            <person name="Kowalczyk A."/>
            <person name="Szmatola T."/>
            <person name="Kosecka-Strojek M."/>
            <person name="Arent Z."/>
            <person name="Latowski D."/>
        </authorList>
    </citation>
    <scope>NUCLEOTIDE SEQUENCE</scope>
    <source>
        <strain evidence="1">Hg7Tf</strain>
    </source>
</reference>
<dbReference type="RefSeq" id="WP_280041321.1">
    <property type="nucleotide sequence ID" value="NZ_CP162607.1"/>
</dbReference>
<evidence type="ECO:0008006" key="2">
    <source>
        <dbReference type="Google" id="ProtNLM"/>
    </source>
</evidence>